<dbReference type="PANTHER" id="PTHR10889">
    <property type="entry name" value="DEOXYRIBOSE-PHOSPHATE ALDOLASE"/>
    <property type="match status" value="1"/>
</dbReference>
<dbReference type="SMART" id="SM01133">
    <property type="entry name" value="DeoC"/>
    <property type="match status" value="1"/>
</dbReference>
<gene>
    <name evidence="7 8" type="primary">deoC</name>
    <name evidence="8" type="ORF">E1I18_00785</name>
</gene>
<reference evidence="8 9" key="1">
    <citation type="submission" date="2019-03" db="EMBL/GenBank/DDBJ databases">
        <title>Characterization of a novel Mycoplasma cynos real-time PCR assay.</title>
        <authorList>
            <person name="Tallmadge R.L."/>
            <person name="Mitchell P.K."/>
            <person name="Goodman L."/>
        </authorList>
    </citation>
    <scope>NUCLEOTIDE SEQUENCE [LARGE SCALE GENOMIC DNA]</scope>
    <source>
        <strain evidence="8 9">1642</strain>
    </source>
</reference>
<keyword evidence="4 7" id="KW-0704">Schiff base</keyword>
<comment type="similarity">
    <text evidence="1 7">Belongs to the DeoC/FbaB aldolase family. DeoC type 1 subfamily.</text>
</comment>
<dbReference type="Proteomes" id="UP000320801">
    <property type="component" value="Unassembled WGS sequence"/>
</dbReference>
<feature type="active site" description="Proton donor/acceptor" evidence="7">
    <location>
        <position position="182"/>
    </location>
</feature>
<dbReference type="FunFam" id="3.20.20.70:FF:000044">
    <property type="entry name" value="Deoxyribose-phosphate aldolase"/>
    <property type="match status" value="1"/>
</dbReference>
<comment type="catalytic activity">
    <reaction evidence="5 7">
        <text>2-deoxy-D-ribose 5-phosphate = D-glyceraldehyde 3-phosphate + acetaldehyde</text>
        <dbReference type="Rhea" id="RHEA:12821"/>
        <dbReference type="ChEBI" id="CHEBI:15343"/>
        <dbReference type="ChEBI" id="CHEBI:59776"/>
        <dbReference type="ChEBI" id="CHEBI:62877"/>
        <dbReference type="EC" id="4.1.2.4"/>
    </reaction>
</comment>
<dbReference type="EMBL" id="SMDN01000002">
    <property type="protein sequence ID" value="TQC54126.1"/>
    <property type="molecule type" value="Genomic_DNA"/>
</dbReference>
<keyword evidence="2 7" id="KW-0963">Cytoplasm</keyword>
<evidence type="ECO:0000313" key="8">
    <source>
        <dbReference type="EMBL" id="TQC54126.1"/>
    </source>
</evidence>
<evidence type="ECO:0000256" key="7">
    <source>
        <dbReference type="HAMAP-Rule" id="MF_00114"/>
    </source>
</evidence>
<dbReference type="OrthoDB" id="9778711at2"/>
<dbReference type="Pfam" id="PF01791">
    <property type="entry name" value="DeoC"/>
    <property type="match status" value="1"/>
</dbReference>
<evidence type="ECO:0000256" key="1">
    <source>
        <dbReference type="ARBA" id="ARBA00010936"/>
    </source>
</evidence>
<dbReference type="PANTHER" id="PTHR10889:SF1">
    <property type="entry name" value="DEOXYRIBOSE-PHOSPHATE ALDOLASE"/>
    <property type="match status" value="1"/>
</dbReference>
<dbReference type="RefSeq" id="WP_141483708.1">
    <property type="nucleotide sequence ID" value="NZ_SMDN01000002.1"/>
</dbReference>
<dbReference type="UniPathway" id="UPA00002">
    <property type="reaction ID" value="UER00468"/>
</dbReference>
<comment type="function">
    <text evidence="6 7">Catalyzes a reversible aldol reaction between acetaldehyde and D-glyceraldehyde 3-phosphate to generate 2-deoxy-D-ribose 5-phosphate.</text>
</comment>
<dbReference type="PIRSF" id="PIRSF001357">
    <property type="entry name" value="DeoC"/>
    <property type="match status" value="1"/>
</dbReference>
<organism evidence="8 9">
    <name type="scientific">Mycoplasmopsis mucosicanis</name>
    <dbReference type="NCBI Taxonomy" id="458208"/>
    <lineage>
        <taxon>Bacteria</taxon>
        <taxon>Bacillati</taxon>
        <taxon>Mycoplasmatota</taxon>
        <taxon>Mycoplasmoidales</taxon>
        <taxon>Metamycoplasmataceae</taxon>
        <taxon>Mycoplasmopsis</taxon>
    </lineage>
</organism>
<dbReference type="HAMAP" id="MF_00114">
    <property type="entry name" value="DeoC_type1"/>
    <property type="match status" value="1"/>
</dbReference>
<dbReference type="AlphaFoldDB" id="A0A507SSR0"/>
<evidence type="ECO:0000256" key="2">
    <source>
        <dbReference type="ARBA" id="ARBA00022490"/>
    </source>
</evidence>
<comment type="pathway">
    <text evidence="7">Carbohydrate degradation; 2-deoxy-D-ribose 1-phosphate degradation; D-glyceraldehyde 3-phosphate and acetaldehyde from 2-deoxy-alpha-D-ribose 1-phosphate: step 2/2.</text>
</comment>
<dbReference type="GO" id="GO:0006018">
    <property type="term" value="P:2-deoxyribose 1-phosphate catabolic process"/>
    <property type="evidence" value="ECO:0007669"/>
    <property type="project" value="UniProtKB-UniRule"/>
</dbReference>
<evidence type="ECO:0000256" key="6">
    <source>
        <dbReference type="ARBA" id="ARBA00056337"/>
    </source>
</evidence>
<dbReference type="GO" id="GO:0009264">
    <property type="term" value="P:deoxyribonucleotide catabolic process"/>
    <property type="evidence" value="ECO:0007669"/>
    <property type="project" value="UniProtKB-UniRule"/>
</dbReference>
<dbReference type="Gene3D" id="3.20.20.70">
    <property type="entry name" value="Aldolase class I"/>
    <property type="match status" value="1"/>
</dbReference>
<accession>A0A507SSR0</accession>
<dbReference type="SUPFAM" id="SSF51569">
    <property type="entry name" value="Aldolase"/>
    <property type="match status" value="1"/>
</dbReference>
<protein>
    <recommendedName>
        <fullName evidence="7">Deoxyribose-phosphate aldolase</fullName>
        <shortName evidence="7">DERA</shortName>
        <ecNumber evidence="7">4.1.2.4</ecNumber>
    </recommendedName>
    <alternativeName>
        <fullName evidence="7">2-deoxy-D-ribose 5-phosphate aldolase</fullName>
    </alternativeName>
    <alternativeName>
        <fullName evidence="7">Phosphodeoxyriboaldolase</fullName>
        <shortName evidence="7">Deoxyriboaldolase</shortName>
    </alternativeName>
</protein>
<comment type="subcellular location">
    <subcellularLocation>
        <location evidence="7">Cytoplasm</location>
    </subcellularLocation>
</comment>
<proteinExistence type="inferred from homology"/>
<evidence type="ECO:0000256" key="3">
    <source>
        <dbReference type="ARBA" id="ARBA00023239"/>
    </source>
</evidence>
<keyword evidence="9" id="KW-1185">Reference proteome</keyword>
<evidence type="ECO:0000313" key="9">
    <source>
        <dbReference type="Proteomes" id="UP000320801"/>
    </source>
</evidence>
<evidence type="ECO:0000256" key="4">
    <source>
        <dbReference type="ARBA" id="ARBA00023270"/>
    </source>
</evidence>
<dbReference type="InterPro" id="IPR011343">
    <property type="entry name" value="DeoC"/>
</dbReference>
<keyword evidence="3 7" id="KW-0456">Lyase</keyword>
<dbReference type="InterPro" id="IPR013785">
    <property type="entry name" value="Aldolase_TIM"/>
</dbReference>
<dbReference type="NCBIfam" id="TIGR00126">
    <property type="entry name" value="deoC"/>
    <property type="match status" value="1"/>
</dbReference>
<evidence type="ECO:0000256" key="5">
    <source>
        <dbReference type="ARBA" id="ARBA00048791"/>
    </source>
</evidence>
<dbReference type="InterPro" id="IPR028581">
    <property type="entry name" value="DeoC_typeI"/>
</dbReference>
<dbReference type="EC" id="4.1.2.4" evidence="7"/>
<dbReference type="GO" id="GO:0005737">
    <property type="term" value="C:cytoplasm"/>
    <property type="evidence" value="ECO:0007669"/>
    <property type="project" value="UniProtKB-SubCell"/>
</dbReference>
<dbReference type="GO" id="GO:0004139">
    <property type="term" value="F:deoxyribose-phosphate aldolase activity"/>
    <property type="evidence" value="ECO:0007669"/>
    <property type="project" value="UniProtKB-UniRule"/>
</dbReference>
<comment type="caution">
    <text evidence="8">The sequence shown here is derived from an EMBL/GenBank/DDBJ whole genome shotgun (WGS) entry which is preliminary data.</text>
</comment>
<dbReference type="CDD" id="cd00959">
    <property type="entry name" value="DeoC"/>
    <property type="match status" value="1"/>
</dbReference>
<feature type="active site" description="Schiff-base intermediate with acetaldehyde" evidence="7">
    <location>
        <position position="153"/>
    </location>
</feature>
<dbReference type="InterPro" id="IPR002915">
    <property type="entry name" value="DeoC/FbaB/LacD_aldolase"/>
</dbReference>
<dbReference type="GO" id="GO:0016052">
    <property type="term" value="P:carbohydrate catabolic process"/>
    <property type="evidence" value="ECO:0007669"/>
    <property type="project" value="TreeGrafter"/>
</dbReference>
<feature type="active site" description="Proton donor/acceptor" evidence="7">
    <location>
        <position position="91"/>
    </location>
</feature>
<name>A0A507SSR0_9BACT</name>
<sequence length="222" mass="23985">MMTNYNKLIDHTYLKADATVAEIDKLINEAKQYDFKTTCVNSCWVAYAKEKLAGTNVGITSVIGFPLGACLSNVKAFEAAEAVKAGADEIDMVINIGKMKQGDYKYVLEDIKTVKAALPHNVLKVIVETALLTKEEIEEVTRIVMQSGAEFIKTSTGFSSRGASLEDVKIMKSICGDKLLIKAAGGISNKDDLIAMVKAGANRFGTSRSIAIVEGKESNEGY</sequence>